<dbReference type="RefSeq" id="WP_035015590.1">
    <property type="nucleotide sequence ID" value="NZ_ARZY01000031.1"/>
</dbReference>
<proteinExistence type="predicted"/>
<evidence type="ECO:0000256" key="1">
    <source>
        <dbReference type="SAM" id="Phobius"/>
    </source>
</evidence>
<accession>W7Q880</accession>
<keyword evidence="1" id="KW-0812">Transmembrane</keyword>
<feature type="transmembrane region" description="Helical" evidence="1">
    <location>
        <begin position="51"/>
        <end position="73"/>
    </location>
</feature>
<comment type="caution">
    <text evidence="2">The sequence shown here is derived from an EMBL/GenBank/DDBJ whole genome shotgun (WGS) entry which is preliminary data.</text>
</comment>
<keyword evidence="3" id="KW-1185">Reference proteome</keyword>
<dbReference type="EMBL" id="ARZY01000031">
    <property type="protein sequence ID" value="EWH09034.1"/>
    <property type="molecule type" value="Genomic_DNA"/>
</dbReference>
<dbReference type="Proteomes" id="UP000019276">
    <property type="component" value="Unassembled WGS sequence"/>
</dbReference>
<sequence length="107" mass="11078">MFECPKCKSKNTVELNYAKRVAGGICMASSFVASLRTAFTGAQVGMRVGFIAGPVGVPTGAVIGAIAGGLAGYKLGAKFGEVIDQNILDNCQCLACGYKFSCTENKN</sequence>
<evidence type="ECO:0000313" key="3">
    <source>
        <dbReference type="Proteomes" id="UP000019276"/>
    </source>
</evidence>
<dbReference type="eggNOG" id="ENOG5032Z8A">
    <property type="taxonomic scope" value="Bacteria"/>
</dbReference>
<dbReference type="AlphaFoldDB" id="W7Q880"/>
<keyword evidence="1" id="KW-1133">Transmembrane helix</keyword>
<organism evidence="2 3">
    <name type="scientific">Catenovulum agarivorans DS-2</name>
    <dbReference type="NCBI Taxonomy" id="1328313"/>
    <lineage>
        <taxon>Bacteria</taxon>
        <taxon>Pseudomonadati</taxon>
        <taxon>Pseudomonadota</taxon>
        <taxon>Gammaproteobacteria</taxon>
        <taxon>Alteromonadales</taxon>
        <taxon>Alteromonadaceae</taxon>
        <taxon>Catenovulum</taxon>
    </lineage>
</organism>
<evidence type="ECO:0008006" key="4">
    <source>
        <dbReference type="Google" id="ProtNLM"/>
    </source>
</evidence>
<evidence type="ECO:0000313" key="2">
    <source>
        <dbReference type="EMBL" id="EWH09034.1"/>
    </source>
</evidence>
<gene>
    <name evidence="2" type="ORF">DS2_14709</name>
</gene>
<reference evidence="2 3" key="1">
    <citation type="journal article" date="2014" name="Genome Announc.">
        <title>Draft Genome Sequence of the Agar-Degrading Bacterium Catenovulum sp. Strain DS-2, Isolated from Intestines of Haliotis diversicolor.</title>
        <authorList>
            <person name="Shan D."/>
            <person name="Li X."/>
            <person name="Gu Z."/>
            <person name="Wei G."/>
            <person name="Gao Z."/>
            <person name="Shao Z."/>
        </authorList>
    </citation>
    <scope>NUCLEOTIDE SEQUENCE [LARGE SCALE GENOMIC DNA]</scope>
    <source>
        <strain evidence="2 3">DS-2</strain>
    </source>
</reference>
<feature type="transmembrane region" description="Helical" evidence="1">
    <location>
        <begin position="21"/>
        <end position="39"/>
    </location>
</feature>
<keyword evidence="1" id="KW-0472">Membrane</keyword>
<dbReference type="STRING" id="1328313.DS2_14709"/>
<protein>
    <recommendedName>
        <fullName evidence="4">Glycine zipper domain-containing protein</fullName>
    </recommendedName>
</protein>
<name>W7Q880_9ALTE</name>